<organism evidence="1 2">
    <name type="scientific">Leptosia nina</name>
    <dbReference type="NCBI Taxonomy" id="320188"/>
    <lineage>
        <taxon>Eukaryota</taxon>
        <taxon>Metazoa</taxon>
        <taxon>Ecdysozoa</taxon>
        <taxon>Arthropoda</taxon>
        <taxon>Hexapoda</taxon>
        <taxon>Insecta</taxon>
        <taxon>Pterygota</taxon>
        <taxon>Neoptera</taxon>
        <taxon>Endopterygota</taxon>
        <taxon>Lepidoptera</taxon>
        <taxon>Glossata</taxon>
        <taxon>Ditrysia</taxon>
        <taxon>Papilionoidea</taxon>
        <taxon>Pieridae</taxon>
        <taxon>Pierinae</taxon>
        <taxon>Leptosia</taxon>
    </lineage>
</organism>
<dbReference type="EMBL" id="CAVLEF010000122">
    <property type="protein sequence ID" value="CAK1551243.1"/>
    <property type="molecule type" value="Genomic_DNA"/>
</dbReference>
<protein>
    <submittedName>
        <fullName evidence="1">Uncharacterized protein</fullName>
    </submittedName>
</protein>
<reference evidence="1 2" key="1">
    <citation type="submission" date="2023-11" db="EMBL/GenBank/DDBJ databases">
        <authorList>
            <person name="Okamura Y."/>
        </authorList>
    </citation>
    <scope>NUCLEOTIDE SEQUENCE [LARGE SCALE GENOMIC DNA]</scope>
</reference>
<comment type="caution">
    <text evidence="1">The sequence shown here is derived from an EMBL/GenBank/DDBJ whole genome shotgun (WGS) entry which is preliminary data.</text>
</comment>
<dbReference type="AlphaFoldDB" id="A0AAV1JS98"/>
<evidence type="ECO:0000313" key="1">
    <source>
        <dbReference type="EMBL" id="CAK1551243.1"/>
    </source>
</evidence>
<gene>
    <name evidence="1" type="ORF">LNINA_LOCUS10403</name>
</gene>
<evidence type="ECO:0000313" key="2">
    <source>
        <dbReference type="Proteomes" id="UP001497472"/>
    </source>
</evidence>
<dbReference type="Proteomes" id="UP001497472">
    <property type="component" value="Unassembled WGS sequence"/>
</dbReference>
<accession>A0AAV1JS98</accession>
<keyword evidence="2" id="KW-1185">Reference proteome</keyword>
<proteinExistence type="predicted"/>
<name>A0AAV1JS98_9NEOP</name>
<sequence>MMTKLLRALIEMPNAVVSFIFASKTRPQLLLKDYDNLHRVGDLWAAISDRQRSMKELGHCDLSTAHRKVRSKI</sequence>